<dbReference type="EMBL" id="SDMP01000011">
    <property type="protein sequence ID" value="RYR29814.1"/>
    <property type="molecule type" value="Genomic_DNA"/>
</dbReference>
<evidence type="ECO:0000313" key="3">
    <source>
        <dbReference type="Proteomes" id="UP000289738"/>
    </source>
</evidence>
<comment type="caution">
    <text evidence="2">The sequence shown here is derived from an EMBL/GenBank/DDBJ whole genome shotgun (WGS) entry which is preliminary data.</text>
</comment>
<feature type="region of interest" description="Disordered" evidence="1">
    <location>
        <begin position="37"/>
        <end position="91"/>
    </location>
</feature>
<keyword evidence="3" id="KW-1185">Reference proteome</keyword>
<protein>
    <submittedName>
        <fullName evidence="2">Uncharacterized protein</fullName>
    </submittedName>
</protein>
<organism evidence="2 3">
    <name type="scientific">Arachis hypogaea</name>
    <name type="common">Peanut</name>
    <dbReference type="NCBI Taxonomy" id="3818"/>
    <lineage>
        <taxon>Eukaryota</taxon>
        <taxon>Viridiplantae</taxon>
        <taxon>Streptophyta</taxon>
        <taxon>Embryophyta</taxon>
        <taxon>Tracheophyta</taxon>
        <taxon>Spermatophyta</taxon>
        <taxon>Magnoliopsida</taxon>
        <taxon>eudicotyledons</taxon>
        <taxon>Gunneridae</taxon>
        <taxon>Pentapetalae</taxon>
        <taxon>rosids</taxon>
        <taxon>fabids</taxon>
        <taxon>Fabales</taxon>
        <taxon>Fabaceae</taxon>
        <taxon>Papilionoideae</taxon>
        <taxon>50 kb inversion clade</taxon>
        <taxon>dalbergioids sensu lato</taxon>
        <taxon>Dalbergieae</taxon>
        <taxon>Pterocarpus clade</taxon>
        <taxon>Arachis</taxon>
    </lineage>
</organism>
<dbReference type="AlphaFoldDB" id="A0A445ATR7"/>
<dbReference type="Proteomes" id="UP000289738">
    <property type="component" value="Chromosome B01"/>
</dbReference>
<accession>A0A445ATR7</accession>
<evidence type="ECO:0000256" key="1">
    <source>
        <dbReference type="SAM" id="MobiDB-lite"/>
    </source>
</evidence>
<feature type="compositionally biased region" description="Low complexity" evidence="1">
    <location>
        <begin position="73"/>
        <end position="91"/>
    </location>
</feature>
<gene>
    <name evidence="2" type="ORF">Ahy_B01g054338</name>
</gene>
<proteinExistence type="predicted"/>
<name>A0A445ATR7_ARAHY</name>
<sequence length="294" mass="31423">MPGHRDGVRVYWYPWERDSSGLFPSSQGACSPFPGRVFLRGPRSGPWGGPTSLGASSPLQSDLPPLQRRRPTLQRTLPPLQRLQPTLQRPQPTLQRALPPLQRHQHPLQRALPPLQRHQPTLQRAQHPLQRPQPTLQCPQLQLQLSQHPLQSDLPPLQRHPANVATHPASVATPPANVATCPASVATPPANVATPPASVATSPASVATSPASVAARPASGPSPTTDQSLCLVTVMGYACTGTHGSETAVACFRPRRVPANPFLGASFCGDHVPGLGVARPRWVPALPRKTSFPG</sequence>
<evidence type="ECO:0000313" key="2">
    <source>
        <dbReference type="EMBL" id="RYR29814.1"/>
    </source>
</evidence>
<reference evidence="2 3" key="1">
    <citation type="submission" date="2019-01" db="EMBL/GenBank/DDBJ databases">
        <title>Sequencing of cultivated peanut Arachis hypogaea provides insights into genome evolution and oil improvement.</title>
        <authorList>
            <person name="Chen X."/>
        </authorList>
    </citation>
    <scope>NUCLEOTIDE SEQUENCE [LARGE SCALE GENOMIC DNA]</scope>
    <source>
        <strain evidence="3">cv. Fuhuasheng</strain>
        <tissue evidence="2">Leaves</tissue>
    </source>
</reference>